<evidence type="ECO:0000313" key="3">
    <source>
        <dbReference type="Proteomes" id="UP000612055"/>
    </source>
</evidence>
<feature type="compositionally biased region" description="Low complexity" evidence="1">
    <location>
        <begin position="29"/>
        <end position="39"/>
    </location>
</feature>
<protein>
    <submittedName>
        <fullName evidence="2">Uncharacterized protein</fullName>
    </submittedName>
</protein>
<keyword evidence="3" id="KW-1185">Reference proteome</keyword>
<feature type="compositionally biased region" description="Basic and acidic residues" evidence="1">
    <location>
        <begin position="1"/>
        <end position="12"/>
    </location>
</feature>
<sequence length="253" mass="28305">MARPIDYSKWDNIDTGSSDEEPPPPRKPQPGGRAPAPSGALPPLPTVPNADEVICTYGPSRGDRSCMFFRTTSVPETHPVFSQGAVSPVAARVGLPLRVFRLDPRPSHTIPDSERSAFENQRVTFLMMSPASGFAAMEWQDGVGNVVLARADRRPLPFQHVEALWEFCMDLLNKFGDDEGVDPAVDITPAKWQAHFRSYARRYGRSRAEWRDVPLPWGPEEEVPVPEGEEEEEWDEDEDDEGHDGPEDDEEEP</sequence>
<dbReference type="AlphaFoldDB" id="A0A835Y7G5"/>
<reference evidence="2" key="1">
    <citation type="journal article" date="2020" name="bioRxiv">
        <title>Comparative genomics of Chlamydomonas.</title>
        <authorList>
            <person name="Craig R.J."/>
            <person name="Hasan A.R."/>
            <person name="Ness R.W."/>
            <person name="Keightley P.D."/>
        </authorList>
    </citation>
    <scope>NUCLEOTIDE SEQUENCE</scope>
    <source>
        <strain evidence="2">CCAP 11/70</strain>
    </source>
</reference>
<comment type="caution">
    <text evidence="2">The sequence shown here is derived from an EMBL/GenBank/DDBJ whole genome shotgun (WGS) entry which is preliminary data.</text>
</comment>
<proteinExistence type="predicted"/>
<feature type="region of interest" description="Disordered" evidence="1">
    <location>
        <begin position="1"/>
        <end position="47"/>
    </location>
</feature>
<feature type="region of interest" description="Disordered" evidence="1">
    <location>
        <begin position="211"/>
        <end position="253"/>
    </location>
</feature>
<dbReference type="OrthoDB" id="535320at2759"/>
<gene>
    <name evidence="2" type="ORF">HYH03_005765</name>
</gene>
<evidence type="ECO:0000256" key="1">
    <source>
        <dbReference type="SAM" id="MobiDB-lite"/>
    </source>
</evidence>
<accession>A0A835Y7G5</accession>
<name>A0A835Y7G5_9CHLO</name>
<evidence type="ECO:0000313" key="2">
    <source>
        <dbReference type="EMBL" id="KAG2496163.1"/>
    </source>
</evidence>
<organism evidence="2 3">
    <name type="scientific">Edaphochlamys debaryana</name>
    <dbReference type="NCBI Taxonomy" id="47281"/>
    <lineage>
        <taxon>Eukaryota</taxon>
        <taxon>Viridiplantae</taxon>
        <taxon>Chlorophyta</taxon>
        <taxon>core chlorophytes</taxon>
        <taxon>Chlorophyceae</taxon>
        <taxon>CS clade</taxon>
        <taxon>Chlamydomonadales</taxon>
        <taxon>Chlamydomonadales incertae sedis</taxon>
        <taxon>Edaphochlamys</taxon>
    </lineage>
</organism>
<feature type="compositionally biased region" description="Acidic residues" evidence="1">
    <location>
        <begin position="219"/>
        <end position="253"/>
    </location>
</feature>
<dbReference type="Proteomes" id="UP000612055">
    <property type="component" value="Unassembled WGS sequence"/>
</dbReference>
<dbReference type="EMBL" id="JAEHOE010000020">
    <property type="protein sequence ID" value="KAG2496163.1"/>
    <property type="molecule type" value="Genomic_DNA"/>
</dbReference>